<dbReference type="InterPro" id="IPR053188">
    <property type="entry name" value="FkbM_Methyltransferase"/>
</dbReference>
<feature type="domain" description="Methyltransferase FkbM" evidence="1">
    <location>
        <begin position="54"/>
        <end position="210"/>
    </location>
</feature>
<protein>
    <submittedName>
        <fullName evidence="2">FkbM family methyltransferase</fullName>
    </submittedName>
</protein>
<organism evidence="2 3">
    <name type="scientific">Halomarinibacterium sedimenti</name>
    <dbReference type="NCBI Taxonomy" id="2857106"/>
    <lineage>
        <taxon>Bacteria</taxon>
        <taxon>Pseudomonadati</taxon>
        <taxon>Bacteroidota</taxon>
        <taxon>Flavobacteriia</taxon>
        <taxon>Flavobacteriales</taxon>
        <taxon>Flavobacteriaceae</taxon>
        <taxon>Halomarinibacterium</taxon>
    </lineage>
</organism>
<dbReference type="Pfam" id="PF05050">
    <property type="entry name" value="Methyltransf_21"/>
    <property type="match status" value="1"/>
</dbReference>
<gene>
    <name evidence="2" type="ORF">KXJ69_06385</name>
</gene>
<dbReference type="GO" id="GO:0008168">
    <property type="term" value="F:methyltransferase activity"/>
    <property type="evidence" value="ECO:0007669"/>
    <property type="project" value="UniProtKB-KW"/>
</dbReference>
<dbReference type="NCBIfam" id="TIGR01444">
    <property type="entry name" value="fkbM_fam"/>
    <property type="match status" value="1"/>
</dbReference>
<proteinExistence type="predicted"/>
<accession>A0A9X1JYP3</accession>
<name>A0A9X1JYP3_9FLAO</name>
<dbReference type="AlphaFoldDB" id="A0A9X1JYP3"/>
<dbReference type="Proteomes" id="UP001138686">
    <property type="component" value="Unassembled WGS sequence"/>
</dbReference>
<evidence type="ECO:0000313" key="2">
    <source>
        <dbReference type="EMBL" id="MBW2937727.1"/>
    </source>
</evidence>
<evidence type="ECO:0000313" key="3">
    <source>
        <dbReference type="Proteomes" id="UP001138686"/>
    </source>
</evidence>
<comment type="caution">
    <text evidence="2">The sequence shown here is derived from an EMBL/GenBank/DDBJ whole genome shotgun (WGS) entry which is preliminary data.</text>
</comment>
<keyword evidence="3" id="KW-1185">Reference proteome</keyword>
<evidence type="ECO:0000259" key="1">
    <source>
        <dbReference type="Pfam" id="PF05050"/>
    </source>
</evidence>
<reference evidence="2" key="1">
    <citation type="submission" date="2021-07" db="EMBL/GenBank/DDBJ databases">
        <title>Aureisphaera sp. CAU 1614 isolated from sea sediment.</title>
        <authorList>
            <person name="Kim W."/>
        </authorList>
    </citation>
    <scope>NUCLEOTIDE SEQUENCE</scope>
    <source>
        <strain evidence="2">CAU 1614</strain>
    </source>
</reference>
<dbReference type="InterPro" id="IPR006342">
    <property type="entry name" value="FkbM_mtfrase"/>
</dbReference>
<dbReference type="PANTHER" id="PTHR36973:SF4">
    <property type="entry name" value="NODULATION PROTEIN"/>
    <property type="match status" value="1"/>
</dbReference>
<sequence>MVSLLNKFFLKLGYKLQKTPIAYKKSIVVKSEFTTQKALGRMVGHGIEINTVIDVGASDGRWSQECMPFFPEAHYLLVEAQVDHLEGLEEFQRTHKNSSFLLAAAGKENGTIYFDNSELFGGIASEEPFNEDSIKVPVVSLDSEIEKRSLKAPFLLKLDTHGFEVPILEGAKNVISKANLIIIEAYNFNIEEDSLCFWELCDYMWHLGFRPLEVVDLMARAYDGTFWQMDLFFIKKDHPIFKYIKYR</sequence>
<dbReference type="RefSeq" id="WP_219052141.1">
    <property type="nucleotide sequence ID" value="NZ_JAHWDP010000002.1"/>
</dbReference>
<dbReference type="GO" id="GO:0032259">
    <property type="term" value="P:methylation"/>
    <property type="evidence" value="ECO:0007669"/>
    <property type="project" value="UniProtKB-KW"/>
</dbReference>
<dbReference type="EMBL" id="JAHWDP010000002">
    <property type="protein sequence ID" value="MBW2937727.1"/>
    <property type="molecule type" value="Genomic_DNA"/>
</dbReference>
<keyword evidence="2" id="KW-0808">Transferase</keyword>
<keyword evidence="2" id="KW-0489">Methyltransferase</keyword>
<dbReference type="PANTHER" id="PTHR36973">
    <property type="entry name" value="SLL1456 PROTEIN-RELATED"/>
    <property type="match status" value="1"/>
</dbReference>